<dbReference type="Pfam" id="PF00072">
    <property type="entry name" value="Response_reg"/>
    <property type="match status" value="1"/>
</dbReference>
<evidence type="ECO:0000256" key="5">
    <source>
        <dbReference type="PROSITE-ProRule" id="PRU00169"/>
    </source>
</evidence>
<dbReference type="Pfam" id="PF12833">
    <property type="entry name" value="HTH_18"/>
    <property type="match status" value="1"/>
</dbReference>
<dbReference type="CDD" id="cd17536">
    <property type="entry name" value="REC_YesN-like"/>
    <property type="match status" value="1"/>
</dbReference>
<keyword evidence="2 5" id="KW-0597">Phosphoprotein</keyword>
<evidence type="ECO:0000259" key="6">
    <source>
        <dbReference type="PROSITE" id="PS01124"/>
    </source>
</evidence>
<evidence type="ECO:0000256" key="2">
    <source>
        <dbReference type="ARBA" id="ARBA00022553"/>
    </source>
</evidence>
<dbReference type="EMBL" id="JACHON010000016">
    <property type="protein sequence ID" value="MBB6513767.1"/>
    <property type="molecule type" value="Genomic_DNA"/>
</dbReference>
<gene>
    <name evidence="8" type="ORF">GGQ92_002583</name>
</gene>
<dbReference type="SMART" id="SM00342">
    <property type="entry name" value="HTH_ARAC"/>
    <property type="match status" value="1"/>
</dbReference>
<reference evidence="8 9" key="1">
    <citation type="submission" date="2020-08" db="EMBL/GenBank/DDBJ databases">
        <title>Genomic Encyclopedia of Type Strains, Phase IV (KMG-IV): sequencing the most valuable type-strain genomes for metagenomic binning, comparative biology and taxonomic classification.</title>
        <authorList>
            <person name="Goeker M."/>
        </authorList>
    </citation>
    <scope>NUCLEOTIDE SEQUENCE [LARGE SCALE GENOMIC DNA]</scope>
    <source>
        <strain evidence="8 9">DSM 11805</strain>
    </source>
</reference>
<dbReference type="PROSITE" id="PS01124">
    <property type="entry name" value="HTH_ARAC_FAMILY_2"/>
    <property type="match status" value="1"/>
</dbReference>
<dbReference type="SUPFAM" id="SSF52172">
    <property type="entry name" value="CheY-like"/>
    <property type="match status" value="1"/>
</dbReference>
<protein>
    <submittedName>
        <fullName evidence="8">Two-component system response regulator YesN</fullName>
    </submittedName>
</protein>
<proteinExistence type="predicted"/>
<dbReference type="InterPro" id="IPR011006">
    <property type="entry name" value="CheY-like_superfamily"/>
</dbReference>
<keyword evidence="4" id="KW-0238">DNA-binding</keyword>
<evidence type="ECO:0000259" key="7">
    <source>
        <dbReference type="PROSITE" id="PS50110"/>
    </source>
</evidence>
<keyword evidence="9" id="KW-1185">Reference proteome</keyword>
<dbReference type="RefSeq" id="WP_184249537.1">
    <property type="nucleotide sequence ID" value="NZ_BAAACU010000056.1"/>
</dbReference>
<evidence type="ECO:0000256" key="1">
    <source>
        <dbReference type="ARBA" id="ARBA00022490"/>
    </source>
</evidence>
<evidence type="ECO:0000313" key="9">
    <source>
        <dbReference type="Proteomes" id="UP000572212"/>
    </source>
</evidence>
<evidence type="ECO:0000256" key="4">
    <source>
        <dbReference type="ARBA" id="ARBA00023125"/>
    </source>
</evidence>
<evidence type="ECO:0000256" key="3">
    <source>
        <dbReference type="ARBA" id="ARBA00023012"/>
    </source>
</evidence>
<feature type="domain" description="Response regulatory" evidence="7">
    <location>
        <begin position="3"/>
        <end position="120"/>
    </location>
</feature>
<dbReference type="Gene3D" id="3.40.50.2300">
    <property type="match status" value="1"/>
</dbReference>
<feature type="domain" description="HTH araC/xylS-type" evidence="6">
    <location>
        <begin position="401"/>
        <end position="503"/>
    </location>
</feature>
<comment type="caution">
    <text evidence="8">The sequence shown here is derived from an EMBL/GenBank/DDBJ whole genome shotgun (WGS) entry which is preliminary data.</text>
</comment>
<dbReference type="InterPro" id="IPR001789">
    <property type="entry name" value="Sig_transdc_resp-reg_receiver"/>
</dbReference>
<dbReference type="GO" id="GO:0003700">
    <property type="term" value="F:DNA-binding transcription factor activity"/>
    <property type="evidence" value="ECO:0007669"/>
    <property type="project" value="InterPro"/>
</dbReference>
<dbReference type="InterPro" id="IPR051552">
    <property type="entry name" value="HptR"/>
</dbReference>
<name>A0A841RPH4_9BACI</name>
<dbReference type="AlphaFoldDB" id="A0A841RPH4"/>
<dbReference type="SMART" id="SM00448">
    <property type="entry name" value="REC"/>
    <property type="match status" value="1"/>
</dbReference>
<sequence length="504" mass="59130">MFKVLLVDDERMILDGISSIVEWHKLETELIGKAMNGLEALELMDKNTPDIVITDITMPGLDGIGLVAKAKEKYPNVKWIFLSGYSEFDYAQQAMRYGVKHYLLKPCNEEQISEAILEVIKEIKKEQAAEEYIHLIEEKATKSTMLQFENMLKQYFMYQNLSKDTVQAMKEMTKQNYRNSFAFLLFTVEEEKEFNKINEFSLLIEKSLKEFHPLTVVIENHIVGFARYSDELIEQSRLFHKAHNKTLSFSIVLSEQKRDGEERLSLHQLLDQLFYQSKQSFLPPTEWVEFQTSSSNMLPVEEIVIHLKKRQSIEALNCVKKVCHQMAENTVTPKLAKGYLIQLFLLLMSKFPHREVEDRLQVVSQMEQFIHIESFVIYFEQLFDRLIHHGKEERKLSPVVQDMLDYIEEEFGNPDLSLQWLASNRLFMNADYLGKIFKKEMGQRFSTFVTNYRIDKAVEIAEKEQDIKVFELAERIGFGNNPQYFSQLFKRIKGFTPSQIIQPN</sequence>
<dbReference type="Proteomes" id="UP000572212">
    <property type="component" value="Unassembled WGS sequence"/>
</dbReference>
<dbReference type="GO" id="GO:0000160">
    <property type="term" value="P:phosphorelay signal transduction system"/>
    <property type="evidence" value="ECO:0007669"/>
    <property type="project" value="UniProtKB-KW"/>
</dbReference>
<evidence type="ECO:0000313" key="8">
    <source>
        <dbReference type="EMBL" id="MBB6513767.1"/>
    </source>
</evidence>
<dbReference type="PANTHER" id="PTHR42713:SF3">
    <property type="entry name" value="TRANSCRIPTIONAL REGULATORY PROTEIN HPTR"/>
    <property type="match status" value="1"/>
</dbReference>
<dbReference type="InterPro" id="IPR018060">
    <property type="entry name" value="HTH_AraC"/>
</dbReference>
<organism evidence="8 9">
    <name type="scientific">Gracilibacillus halotolerans</name>
    <dbReference type="NCBI Taxonomy" id="74386"/>
    <lineage>
        <taxon>Bacteria</taxon>
        <taxon>Bacillati</taxon>
        <taxon>Bacillota</taxon>
        <taxon>Bacilli</taxon>
        <taxon>Bacillales</taxon>
        <taxon>Bacillaceae</taxon>
        <taxon>Gracilibacillus</taxon>
    </lineage>
</organism>
<feature type="modified residue" description="4-aspartylphosphate" evidence="5">
    <location>
        <position position="55"/>
    </location>
</feature>
<dbReference type="Gene3D" id="1.10.10.60">
    <property type="entry name" value="Homeodomain-like"/>
    <property type="match status" value="2"/>
</dbReference>
<keyword evidence="1" id="KW-0963">Cytoplasm</keyword>
<dbReference type="PANTHER" id="PTHR42713">
    <property type="entry name" value="HISTIDINE KINASE-RELATED"/>
    <property type="match status" value="1"/>
</dbReference>
<keyword evidence="3" id="KW-0902">Two-component regulatory system</keyword>
<dbReference type="GO" id="GO:0043565">
    <property type="term" value="F:sequence-specific DNA binding"/>
    <property type="evidence" value="ECO:0007669"/>
    <property type="project" value="InterPro"/>
</dbReference>
<dbReference type="PROSITE" id="PS50110">
    <property type="entry name" value="RESPONSE_REGULATORY"/>
    <property type="match status" value="1"/>
</dbReference>
<accession>A0A841RPH4</accession>